<dbReference type="Proteomes" id="UP000235547">
    <property type="component" value="Unassembled WGS sequence"/>
</dbReference>
<dbReference type="InterPro" id="IPR036679">
    <property type="entry name" value="FlgN-like_sf"/>
</dbReference>
<evidence type="ECO:0000256" key="2">
    <source>
        <dbReference type="ARBA" id="ARBA00007703"/>
    </source>
</evidence>
<keyword evidence="4" id="KW-0175">Coiled coil</keyword>
<accession>A0A2N7UNN8</accession>
<evidence type="ECO:0000256" key="4">
    <source>
        <dbReference type="SAM" id="Coils"/>
    </source>
</evidence>
<dbReference type="AlphaFoldDB" id="A0A2N7UNN8"/>
<dbReference type="OrthoDB" id="6238586at2"/>
<dbReference type="InterPro" id="IPR007809">
    <property type="entry name" value="FlgN-like"/>
</dbReference>
<keyword evidence="5" id="KW-0966">Cell projection</keyword>
<keyword evidence="5" id="KW-0282">Flagellum</keyword>
<evidence type="ECO:0000313" key="5">
    <source>
        <dbReference type="EMBL" id="PMR82063.1"/>
    </source>
</evidence>
<sequence>MSLARLLGDQSERLAALATLLEAELEVLTAGQIDGQRLSAVAGEKQSLLEELERMESLRRQVQQRLGYPAGHQGARAAAMDAGCLAAWEACLDATERTARLNELAGQMLDVRLTHNQRMLDFISQVAEKTLYDPSGRAGRQPGRLNASA</sequence>
<name>A0A2N7UNN8_9GAMM</name>
<organism evidence="5 6">
    <name type="scientific">Halomonas urumqiensis</name>
    <dbReference type="NCBI Taxonomy" id="1684789"/>
    <lineage>
        <taxon>Bacteria</taxon>
        <taxon>Pseudomonadati</taxon>
        <taxon>Pseudomonadota</taxon>
        <taxon>Gammaproteobacteria</taxon>
        <taxon>Oceanospirillales</taxon>
        <taxon>Halomonadaceae</taxon>
        <taxon>Halomonas</taxon>
    </lineage>
</organism>
<gene>
    <name evidence="5" type="ORF">C1H70_02350</name>
</gene>
<protein>
    <submittedName>
        <fullName evidence="5">Flagellar protein FlgN</fullName>
    </submittedName>
</protein>
<evidence type="ECO:0000256" key="3">
    <source>
        <dbReference type="ARBA" id="ARBA00022795"/>
    </source>
</evidence>
<evidence type="ECO:0000313" key="6">
    <source>
        <dbReference type="Proteomes" id="UP000235547"/>
    </source>
</evidence>
<keyword evidence="3" id="KW-1005">Bacterial flagellum biogenesis</keyword>
<proteinExistence type="inferred from homology"/>
<feature type="coiled-coil region" evidence="4">
    <location>
        <begin position="38"/>
        <end position="65"/>
    </location>
</feature>
<reference evidence="5 6" key="1">
    <citation type="submission" date="2018-01" db="EMBL/GenBank/DDBJ databases">
        <title>Halomonas endophytica sp. nov., isolated from storage liquid in the stems of Populus euphratica.</title>
        <authorList>
            <person name="Chen C."/>
        </authorList>
    </citation>
    <scope>NUCLEOTIDE SEQUENCE [LARGE SCALE GENOMIC DNA]</scope>
    <source>
        <strain evidence="5 6">BZ-SZ-XJ27</strain>
    </source>
</reference>
<dbReference type="Gene3D" id="1.20.58.300">
    <property type="entry name" value="FlgN-like"/>
    <property type="match status" value="1"/>
</dbReference>
<dbReference type="RefSeq" id="WP_102586734.1">
    <property type="nucleotide sequence ID" value="NZ_BNAE01000002.1"/>
</dbReference>
<comment type="caution">
    <text evidence="5">The sequence shown here is derived from an EMBL/GenBank/DDBJ whole genome shotgun (WGS) entry which is preliminary data.</text>
</comment>
<keyword evidence="6" id="KW-1185">Reference proteome</keyword>
<dbReference type="Pfam" id="PF05130">
    <property type="entry name" value="FlgN"/>
    <property type="match status" value="1"/>
</dbReference>
<keyword evidence="5" id="KW-0969">Cilium</keyword>
<dbReference type="EMBL" id="PNRG01000005">
    <property type="protein sequence ID" value="PMR82063.1"/>
    <property type="molecule type" value="Genomic_DNA"/>
</dbReference>
<dbReference type="GO" id="GO:0044780">
    <property type="term" value="P:bacterial-type flagellum assembly"/>
    <property type="evidence" value="ECO:0007669"/>
    <property type="project" value="InterPro"/>
</dbReference>
<comment type="function">
    <text evidence="1">Required for the efficient initiation of filament assembly.</text>
</comment>
<dbReference type="SUPFAM" id="SSF140566">
    <property type="entry name" value="FlgN-like"/>
    <property type="match status" value="1"/>
</dbReference>
<comment type="similarity">
    <text evidence="2">Belongs to the FlgN family.</text>
</comment>
<evidence type="ECO:0000256" key="1">
    <source>
        <dbReference type="ARBA" id="ARBA00002397"/>
    </source>
</evidence>